<dbReference type="InterPro" id="IPR050624">
    <property type="entry name" value="HTH-type_Tx_Regulator"/>
</dbReference>
<dbReference type="Gene3D" id="1.10.357.10">
    <property type="entry name" value="Tetracycline Repressor, domain 2"/>
    <property type="match status" value="1"/>
</dbReference>
<evidence type="ECO:0000313" key="7">
    <source>
        <dbReference type="EMBL" id="MUG47022.1"/>
    </source>
</evidence>
<dbReference type="InterPro" id="IPR036271">
    <property type="entry name" value="Tet_transcr_reg_TetR-rel_C_sf"/>
</dbReference>
<dbReference type="SUPFAM" id="SSF46689">
    <property type="entry name" value="Homeodomain-like"/>
    <property type="match status" value="1"/>
</dbReference>
<dbReference type="GO" id="GO:0003677">
    <property type="term" value="F:DNA binding"/>
    <property type="evidence" value="ECO:0007669"/>
    <property type="project" value="UniProtKB-UniRule"/>
</dbReference>
<sequence length="189" mass="21344">MVQQKRDKVVDAAYKVMSEKGYEKASIKDIASEAGITPGLIHYYFRNKEEILTDLLIASSRQYTQDMQRLQSNVPAEHLAKAALNEPKDRVERQPDWYKLRYELFALGLRNPQISDSVNALLGNARTGIEAILHKIVGDAGEEAASVAAIMLACFDGLALQKLLNPEFDIDRAYLELEKMLRARYNITD</sequence>
<evidence type="ECO:0000259" key="6">
    <source>
        <dbReference type="PROSITE" id="PS50977"/>
    </source>
</evidence>
<dbReference type="Pfam" id="PF13977">
    <property type="entry name" value="TetR_C_6"/>
    <property type="match status" value="1"/>
</dbReference>
<dbReference type="InterPro" id="IPR039538">
    <property type="entry name" value="BetI_C"/>
</dbReference>
<dbReference type="OrthoDB" id="9780939at2"/>
<keyword evidence="4" id="KW-0804">Transcription</keyword>
<gene>
    <name evidence="7" type="ORF">GNP95_18775</name>
</gene>
<proteinExistence type="predicted"/>
<evidence type="ECO:0000256" key="5">
    <source>
        <dbReference type="PROSITE-ProRule" id="PRU00335"/>
    </source>
</evidence>
<dbReference type="Pfam" id="PF00440">
    <property type="entry name" value="TetR_N"/>
    <property type="match status" value="1"/>
</dbReference>
<protein>
    <submittedName>
        <fullName evidence="7">TetR family transcriptional regulator</fullName>
    </submittedName>
</protein>
<evidence type="ECO:0000256" key="1">
    <source>
        <dbReference type="ARBA" id="ARBA00022491"/>
    </source>
</evidence>
<dbReference type="AlphaFoldDB" id="A0A7X3CQA5"/>
<dbReference type="InterPro" id="IPR009057">
    <property type="entry name" value="Homeodomain-like_sf"/>
</dbReference>
<dbReference type="InterPro" id="IPR001647">
    <property type="entry name" value="HTH_TetR"/>
</dbReference>
<evidence type="ECO:0000256" key="4">
    <source>
        <dbReference type="ARBA" id="ARBA00023163"/>
    </source>
</evidence>
<dbReference type="PRINTS" id="PR00455">
    <property type="entry name" value="HTHTETR"/>
</dbReference>
<feature type="domain" description="HTH tetR-type" evidence="6">
    <location>
        <begin position="3"/>
        <end position="63"/>
    </location>
</feature>
<accession>A0A7X3CQA5</accession>
<dbReference type="PANTHER" id="PTHR43479:SF11">
    <property type="entry name" value="ACREF_ENVCD OPERON REPRESSOR-RELATED"/>
    <property type="match status" value="1"/>
</dbReference>
<keyword evidence="1" id="KW-0678">Repressor</keyword>
<dbReference type="PROSITE" id="PS01081">
    <property type="entry name" value="HTH_TETR_1"/>
    <property type="match status" value="1"/>
</dbReference>
<dbReference type="RefSeq" id="WP_155612404.1">
    <property type="nucleotide sequence ID" value="NZ_WNZW01000009.1"/>
</dbReference>
<evidence type="ECO:0000256" key="2">
    <source>
        <dbReference type="ARBA" id="ARBA00023015"/>
    </source>
</evidence>
<feature type="DNA-binding region" description="H-T-H motif" evidence="5">
    <location>
        <begin position="26"/>
        <end position="45"/>
    </location>
</feature>
<dbReference type="EMBL" id="WNZW01000009">
    <property type="protein sequence ID" value="MUG47022.1"/>
    <property type="molecule type" value="Genomic_DNA"/>
</dbReference>
<dbReference type="PANTHER" id="PTHR43479">
    <property type="entry name" value="ACREF/ENVCD OPERON REPRESSOR-RELATED"/>
    <property type="match status" value="1"/>
</dbReference>
<dbReference type="Proteomes" id="UP000447876">
    <property type="component" value="Unassembled WGS sequence"/>
</dbReference>
<organism evidence="7 8">
    <name type="scientific">Paenibacillus woosongensis</name>
    <dbReference type="NCBI Taxonomy" id="307580"/>
    <lineage>
        <taxon>Bacteria</taxon>
        <taxon>Bacillati</taxon>
        <taxon>Bacillota</taxon>
        <taxon>Bacilli</taxon>
        <taxon>Bacillales</taxon>
        <taxon>Paenibacillaceae</taxon>
        <taxon>Paenibacillus</taxon>
    </lineage>
</organism>
<keyword evidence="3 5" id="KW-0238">DNA-binding</keyword>
<reference evidence="7 8" key="1">
    <citation type="submission" date="2019-11" db="EMBL/GenBank/DDBJ databases">
        <title>Draft genome sequences of five Paenibacillus species of dairy origin.</title>
        <authorList>
            <person name="Olajide A.M."/>
            <person name="Chen S."/>
            <person name="Lapointe G."/>
        </authorList>
    </citation>
    <scope>NUCLEOTIDE SEQUENCE [LARGE SCALE GENOMIC DNA]</scope>
    <source>
        <strain evidence="7 8">12CR55</strain>
    </source>
</reference>
<evidence type="ECO:0000313" key="8">
    <source>
        <dbReference type="Proteomes" id="UP000447876"/>
    </source>
</evidence>
<dbReference type="SUPFAM" id="SSF48498">
    <property type="entry name" value="Tetracyclin repressor-like, C-terminal domain"/>
    <property type="match status" value="1"/>
</dbReference>
<comment type="caution">
    <text evidence="7">The sequence shown here is derived from an EMBL/GenBank/DDBJ whole genome shotgun (WGS) entry which is preliminary data.</text>
</comment>
<keyword evidence="2" id="KW-0805">Transcription regulation</keyword>
<dbReference type="InterPro" id="IPR023772">
    <property type="entry name" value="DNA-bd_HTH_TetR-type_CS"/>
</dbReference>
<evidence type="ECO:0000256" key="3">
    <source>
        <dbReference type="ARBA" id="ARBA00023125"/>
    </source>
</evidence>
<name>A0A7X3CQA5_9BACL</name>
<dbReference type="PROSITE" id="PS50977">
    <property type="entry name" value="HTH_TETR_2"/>
    <property type="match status" value="1"/>
</dbReference>